<dbReference type="Pfam" id="PF13417">
    <property type="entry name" value="GST_N_3"/>
    <property type="match status" value="1"/>
</dbReference>
<gene>
    <name evidence="4" type="primary">gst</name>
    <name evidence="4" type="ORF">NCTC12742_00219</name>
</gene>
<reference evidence="4 5" key="1">
    <citation type="submission" date="2018-12" db="EMBL/GenBank/DDBJ databases">
        <authorList>
            <consortium name="Pathogen Informatics"/>
        </authorList>
    </citation>
    <scope>NUCLEOTIDE SEQUENCE [LARGE SCALE GENOMIC DNA]</scope>
    <source>
        <strain evidence="4 5">NCTC12742</strain>
    </source>
</reference>
<dbReference type="GO" id="GO:0006749">
    <property type="term" value="P:glutathione metabolic process"/>
    <property type="evidence" value="ECO:0007669"/>
    <property type="project" value="TreeGrafter"/>
</dbReference>
<dbReference type="SUPFAM" id="SSF47616">
    <property type="entry name" value="GST C-terminal domain-like"/>
    <property type="match status" value="1"/>
</dbReference>
<dbReference type="EMBL" id="LR134533">
    <property type="protein sequence ID" value="VEJ49501.1"/>
    <property type="molecule type" value="Genomic_DNA"/>
</dbReference>
<evidence type="ECO:0000256" key="1">
    <source>
        <dbReference type="ARBA" id="ARBA00010007"/>
    </source>
</evidence>
<dbReference type="InterPro" id="IPR010987">
    <property type="entry name" value="Glutathione-S-Trfase_C-like"/>
</dbReference>
<dbReference type="PANTHER" id="PTHR42673">
    <property type="entry name" value="MALEYLACETOACETATE ISOMERASE"/>
    <property type="match status" value="1"/>
</dbReference>
<evidence type="ECO:0000313" key="5">
    <source>
        <dbReference type="Proteomes" id="UP000272771"/>
    </source>
</evidence>
<evidence type="ECO:0000259" key="3">
    <source>
        <dbReference type="PROSITE" id="PS50405"/>
    </source>
</evidence>
<dbReference type="SFLD" id="SFLDS00019">
    <property type="entry name" value="Glutathione_Transferase_(cytos"/>
    <property type="match status" value="1"/>
</dbReference>
<dbReference type="InterPro" id="IPR005955">
    <property type="entry name" value="GST_Zeta"/>
</dbReference>
<dbReference type="InterPro" id="IPR004045">
    <property type="entry name" value="Glutathione_S-Trfase_N"/>
</dbReference>
<name>A0A448VI95_9NEIS</name>
<dbReference type="OrthoDB" id="509852at2"/>
<feature type="domain" description="GST N-terminal" evidence="2">
    <location>
        <begin position="1"/>
        <end position="82"/>
    </location>
</feature>
<dbReference type="GO" id="GO:0006559">
    <property type="term" value="P:L-phenylalanine catabolic process"/>
    <property type="evidence" value="ECO:0007669"/>
    <property type="project" value="TreeGrafter"/>
</dbReference>
<dbReference type="SFLD" id="SFLDG00358">
    <property type="entry name" value="Main_(cytGST)"/>
    <property type="match status" value="1"/>
</dbReference>
<dbReference type="RefSeq" id="WP_004284142.1">
    <property type="nucleotide sequence ID" value="NZ_CAUJRG010000003.1"/>
</dbReference>
<dbReference type="PROSITE" id="PS50405">
    <property type="entry name" value="GST_CTER"/>
    <property type="match status" value="1"/>
</dbReference>
<dbReference type="CDD" id="cd03042">
    <property type="entry name" value="GST_N_Zeta"/>
    <property type="match status" value="1"/>
</dbReference>
<dbReference type="PANTHER" id="PTHR42673:SF21">
    <property type="entry name" value="GLUTATHIONE S-TRANSFERASE YFCF"/>
    <property type="match status" value="1"/>
</dbReference>
<sequence>MKLYSYYRSSAAYRVRIALNLKKLPYDTEFVHLMRNGGEQKSAVYQAVNPQKLVPALEDDGQILTQSMAVVEYLDEAYPEYPLLPENITERARVRAMAQLVACDIHPLNNLRVLQYLQNRAGLSEEAKNEWYAHWIHEGFAALEQMLQSGQTGRFCHGNTPTLADCCLIPQVYNARRFQVDLSAYPTILRIVAECVSLPEFQAAAPENQPDAE</sequence>
<dbReference type="SUPFAM" id="SSF52833">
    <property type="entry name" value="Thioredoxin-like"/>
    <property type="match status" value="1"/>
</dbReference>
<keyword evidence="5" id="KW-1185">Reference proteome</keyword>
<organism evidence="4 5">
    <name type="scientific">Neisseria weaveri</name>
    <dbReference type="NCBI Taxonomy" id="28091"/>
    <lineage>
        <taxon>Bacteria</taxon>
        <taxon>Pseudomonadati</taxon>
        <taxon>Pseudomonadota</taxon>
        <taxon>Betaproteobacteria</taxon>
        <taxon>Neisseriales</taxon>
        <taxon>Neisseriaceae</taxon>
        <taxon>Neisseria</taxon>
    </lineage>
</organism>
<proteinExistence type="inferred from homology"/>
<dbReference type="NCBIfam" id="TIGR01262">
    <property type="entry name" value="maiA"/>
    <property type="match status" value="1"/>
</dbReference>
<dbReference type="Gene3D" id="3.40.30.10">
    <property type="entry name" value="Glutaredoxin"/>
    <property type="match status" value="1"/>
</dbReference>
<dbReference type="GO" id="GO:0005737">
    <property type="term" value="C:cytoplasm"/>
    <property type="evidence" value="ECO:0007669"/>
    <property type="project" value="InterPro"/>
</dbReference>
<dbReference type="FunFam" id="1.20.1050.10:FF:000017">
    <property type="entry name" value="Maleylacetoacetate isomerase"/>
    <property type="match status" value="1"/>
</dbReference>
<dbReference type="InterPro" id="IPR036249">
    <property type="entry name" value="Thioredoxin-like_sf"/>
</dbReference>
<dbReference type="Pfam" id="PF13410">
    <property type="entry name" value="GST_C_2"/>
    <property type="match status" value="1"/>
</dbReference>
<comment type="similarity">
    <text evidence="1">Belongs to the GST superfamily. Zeta family.</text>
</comment>
<feature type="domain" description="GST C-terminal" evidence="3">
    <location>
        <begin position="87"/>
        <end position="213"/>
    </location>
</feature>
<keyword evidence="4" id="KW-0808">Transferase</keyword>
<dbReference type="InterPro" id="IPR036282">
    <property type="entry name" value="Glutathione-S-Trfase_C_sf"/>
</dbReference>
<accession>A0A448VI95</accession>
<evidence type="ECO:0000259" key="2">
    <source>
        <dbReference type="PROSITE" id="PS50404"/>
    </source>
</evidence>
<dbReference type="Gene3D" id="1.20.1050.10">
    <property type="match status" value="1"/>
</dbReference>
<dbReference type="InterPro" id="IPR034333">
    <property type="entry name" value="GST_Zeta_N"/>
</dbReference>
<dbReference type="InterPro" id="IPR040079">
    <property type="entry name" value="Glutathione_S-Trfase"/>
</dbReference>
<protein>
    <submittedName>
        <fullName evidence="4">Glutathione S-transferase</fullName>
        <ecNumber evidence="4">2.5.1.18</ecNumber>
    </submittedName>
</protein>
<dbReference type="STRING" id="28091.SAMEA3174300_00905"/>
<dbReference type="Proteomes" id="UP000272771">
    <property type="component" value="Chromosome"/>
</dbReference>
<dbReference type="CDD" id="cd03191">
    <property type="entry name" value="GST_C_Zeta"/>
    <property type="match status" value="1"/>
</dbReference>
<dbReference type="GO" id="GO:0016034">
    <property type="term" value="F:maleylacetoacetate isomerase activity"/>
    <property type="evidence" value="ECO:0007669"/>
    <property type="project" value="TreeGrafter"/>
</dbReference>
<evidence type="ECO:0000313" key="4">
    <source>
        <dbReference type="EMBL" id="VEJ49501.1"/>
    </source>
</evidence>
<dbReference type="GO" id="GO:0004364">
    <property type="term" value="F:glutathione transferase activity"/>
    <property type="evidence" value="ECO:0007669"/>
    <property type="project" value="UniProtKB-EC"/>
</dbReference>
<dbReference type="EC" id="2.5.1.18" evidence="4"/>
<dbReference type="AlphaFoldDB" id="A0A448VI95"/>
<dbReference type="PROSITE" id="PS50404">
    <property type="entry name" value="GST_NTER"/>
    <property type="match status" value="1"/>
</dbReference>
<dbReference type="InterPro" id="IPR034330">
    <property type="entry name" value="GST_Zeta_C"/>
</dbReference>